<name>A0A0C2JZU9_THEKT</name>
<accession>A0A0C2JZU9</accession>
<gene>
    <name evidence="2" type="ORF">RF11_06506</name>
    <name evidence="1" type="ORF">RF11_11869</name>
</gene>
<organism evidence="2 3">
    <name type="scientific">Thelohanellus kitauei</name>
    <name type="common">Myxosporean</name>
    <dbReference type="NCBI Taxonomy" id="669202"/>
    <lineage>
        <taxon>Eukaryota</taxon>
        <taxon>Metazoa</taxon>
        <taxon>Cnidaria</taxon>
        <taxon>Myxozoa</taxon>
        <taxon>Myxosporea</taxon>
        <taxon>Bivalvulida</taxon>
        <taxon>Platysporina</taxon>
        <taxon>Myxobolidae</taxon>
        <taxon>Thelohanellus</taxon>
    </lineage>
</organism>
<evidence type="ECO:0000313" key="2">
    <source>
        <dbReference type="EMBL" id="KII75193.1"/>
    </source>
</evidence>
<comment type="caution">
    <text evidence="2">The sequence shown here is derived from an EMBL/GenBank/DDBJ whole genome shotgun (WGS) entry which is preliminary data.</text>
</comment>
<evidence type="ECO:0000313" key="1">
    <source>
        <dbReference type="EMBL" id="KII74669.1"/>
    </source>
</evidence>
<evidence type="ECO:0000313" key="3">
    <source>
        <dbReference type="Proteomes" id="UP000031668"/>
    </source>
</evidence>
<proteinExistence type="predicted"/>
<sequence length="103" mass="12143">MNRRKISSFTSTEEILQKLFAGLKNIPNILQNSNTIIQYQLYHGRNEAVKNFSKTQCTRNIPHRPVITRDNATTKLRIAYDVCKPREKWSFSERLFMPRKSTI</sequence>
<reference evidence="2 3" key="1">
    <citation type="journal article" date="2014" name="Genome Biol. Evol.">
        <title>The genome of the myxosporean Thelohanellus kitauei shows adaptations to nutrient acquisition within its fish host.</title>
        <authorList>
            <person name="Yang Y."/>
            <person name="Xiong J."/>
            <person name="Zhou Z."/>
            <person name="Huo F."/>
            <person name="Miao W."/>
            <person name="Ran C."/>
            <person name="Liu Y."/>
            <person name="Zhang J."/>
            <person name="Feng J."/>
            <person name="Wang M."/>
            <person name="Wang M."/>
            <person name="Wang L."/>
            <person name="Yao B."/>
        </authorList>
    </citation>
    <scope>NUCLEOTIDE SEQUENCE [LARGE SCALE GENOMIC DNA]</scope>
    <source>
        <strain evidence="2">Wuqing</strain>
    </source>
</reference>
<dbReference type="AlphaFoldDB" id="A0A0C2JZU9"/>
<dbReference type="EMBL" id="JWZT01000012">
    <property type="protein sequence ID" value="KII75193.1"/>
    <property type="molecule type" value="Genomic_DNA"/>
</dbReference>
<dbReference type="EMBL" id="JWZT01000330">
    <property type="protein sequence ID" value="KII74669.1"/>
    <property type="molecule type" value="Genomic_DNA"/>
</dbReference>
<keyword evidence="3" id="KW-1185">Reference proteome</keyword>
<protein>
    <submittedName>
        <fullName evidence="2">Uncharacterized protein</fullName>
    </submittedName>
</protein>
<dbReference type="Proteomes" id="UP000031668">
    <property type="component" value="Unassembled WGS sequence"/>
</dbReference>